<gene>
    <name evidence="1" type="ORF">SADUNF_Sadunf01G0180800</name>
</gene>
<sequence>MFWVSLSFSDLVLAFSWWLPLLLTRGEVMIRDCWRAESSGAAGSVEEMAYGCYGSVGCRSGIVLGLLSEAMKKIGFAAFKEWKGQREEDVMYWYAWSVF</sequence>
<reference evidence="1 2" key="1">
    <citation type="submission" date="2020-10" db="EMBL/GenBank/DDBJ databases">
        <title>Plant Genome Project.</title>
        <authorList>
            <person name="Zhang R.-G."/>
        </authorList>
    </citation>
    <scope>NUCLEOTIDE SEQUENCE [LARGE SCALE GENOMIC DNA]</scope>
    <source>
        <strain evidence="1">FAFU-HL-1</strain>
        <tissue evidence="1">Leaf</tissue>
    </source>
</reference>
<comment type="caution">
    <text evidence="1">The sequence shown here is derived from an EMBL/GenBank/DDBJ whole genome shotgun (WGS) entry which is preliminary data.</text>
</comment>
<protein>
    <submittedName>
        <fullName evidence="1">Uncharacterized protein</fullName>
    </submittedName>
</protein>
<evidence type="ECO:0000313" key="2">
    <source>
        <dbReference type="Proteomes" id="UP000657918"/>
    </source>
</evidence>
<organism evidence="1 2">
    <name type="scientific">Salix dunnii</name>
    <dbReference type="NCBI Taxonomy" id="1413687"/>
    <lineage>
        <taxon>Eukaryota</taxon>
        <taxon>Viridiplantae</taxon>
        <taxon>Streptophyta</taxon>
        <taxon>Embryophyta</taxon>
        <taxon>Tracheophyta</taxon>
        <taxon>Spermatophyta</taxon>
        <taxon>Magnoliopsida</taxon>
        <taxon>eudicotyledons</taxon>
        <taxon>Gunneridae</taxon>
        <taxon>Pentapetalae</taxon>
        <taxon>rosids</taxon>
        <taxon>fabids</taxon>
        <taxon>Malpighiales</taxon>
        <taxon>Salicaceae</taxon>
        <taxon>Saliceae</taxon>
        <taxon>Salix</taxon>
    </lineage>
</organism>
<dbReference type="EMBL" id="JADGMS010000001">
    <property type="protein sequence ID" value="KAF9690296.1"/>
    <property type="molecule type" value="Genomic_DNA"/>
</dbReference>
<evidence type="ECO:0000313" key="1">
    <source>
        <dbReference type="EMBL" id="KAF9690296.1"/>
    </source>
</evidence>
<keyword evidence="2" id="KW-1185">Reference proteome</keyword>
<accession>A0A835NC64</accession>
<dbReference type="AlphaFoldDB" id="A0A835NC64"/>
<proteinExistence type="predicted"/>
<name>A0A835NC64_9ROSI</name>
<dbReference type="Proteomes" id="UP000657918">
    <property type="component" value="Unassembled WGS sequence"/>
</dbReference>